<dbReference type="Pfam" id="PF03073">
    <property type="entry name" value="TspO_MBR"/>
    <property type="match status" value="1"/>
</dbReference>
<feature type="transmembrane region" description="Helical" evidence="6">
    <location>
        <begin position="131"/>
        <end position="153"/>
    </location>
</feature>
<dbReference type="CDD" id="cd15904">
    <property type="entry name" value="TSPO_MBR"/>
    <property type="match status" value="1"/>
</dbReference>
<dbReference type="PANTHER" id="PTHR10057:SF0">
    <property type="entry name" value="TRANSLOCATOR PROTEIN"/>
    <property type="match status" value="1"/>
</dbReference>
<dbReference type="Gene3D" id="1.20.1260.100">
    <property type="entry name" value="TspO/MBR protein"/>
    <property type="match status" value="1"/>
</dbReference>
<evidence type="ECO:0000256" key="1">
    <source>
        <dbReference type="ARBA" id="ARBA00004141"/>
    </source>
</evidence>
<name>A0A6P3YG95_DINQU</name>
<sequence length="177" mass="20166">MPVKIVWPAVAATVAPNIGCFIVGYFIKGNIRWYESLKKPSWTPPTWLFGPVWIVLYSTLGYSSYMVWRDGGGFEGASLPLTTYALNIVLNWSWVPLMFGTRHIKWALYEYAALCTNTAALLITFHDVNPIAGYLNIPYMCWNIFAMTLNYFIYRDNKQIPADEEVAAEKVKEVAFS</sequence>
<evidence type="ECO:0000313" key="8">
    <source>
        <dbReference type="RefSeq" id="XP_014488904.1"/>
    </source>
</evidence>
<dbReference type="InterPro" id="IPR038330">
    <property type="entry name" value="TspO/MBR-related_sf"/>
</dbReference>
<proteinExistence type="inferred from homology"/>
<evidence type="ECO:0000256" key="3">
    <source>
        <dbReference type="ARBA" id="ARBA00022692"/>
    </source>
</evidence>
<evidence type="ECO:0000256" key="4">
    <source>
        <dbReference type="ARBA" id="ARBA00022989"/>
    </source>
</evidence>
<dbReference type="InterPro" id="IPR004307">
    <property type="entry name" value="TspO_MBR"/>
</dbReference>
<evidence type="ECO:0000256" key="5">
    <source>
        <dbReference type="ARBA" id="ARBA00023136"/>
    </source>
</evidence>
<dbReference type="AlphaFoldDB" id="A0A6P3YG95"/>
<dbReference type="PANTHER" id="PTHR10057">
    <property type="entry name" value="PERIPHERAL-TYPE BENZODIAZEPINE RECEPTOR"/>
    <property type="match status" value="1"/>
</dbReference>
<keyword evidence="3 6" id="KW-0812">Transmembrane</keyword>
<dbReference type="GO" id="GO:0033013">
    <property type="term" value="P:tetrapyrrole metabolic process"/>
    <property type="evidence" value="ECO:0007669"/>
    <property type="project" value="UniProtKB-ARBA"/>
</dbReference>
<feature type="transmembrane region" description="Helical" evidence="6">
    <location>
        <begin position="6"/>
        <end position="27"/>
    </location>
</feature>
<dbReference type="RefSeq" id="XP_014488904.1">
    <property type="nucleotide sequence ID" value="XM_014633418.1"/>
</dbReference>
<keyword evidence="7" id="KW-1185">Reference proteome</keyword>
<dbReference type="CTD" id="706"/>
<reference evidence="8" key="1">
    <citation type="submission" date="2025-08" db="UniProtKB">
        <authorList>
            <consortium name="RefSeq"/>
        </authorList>
    </citation>
    <scope>IDENTIFICATION</scope>
</reference>
<dbReference type="KEGG" id="dqu:106752042"/>
<evidence type="ECO:0000256" key="2">
    <source>
        <dbReference type="ARBA" id="ARBA00007524"/>
    </source>
</evidence>
<feature type="transmembrane region" description="Helical" evidence="6">
    <location>
        <begin position="107"/>
        <end position="125"/>
    </location>
</feature>
<organism evidence="7 8">
    <name type="scientific">Dinoponera quadriceps</name>
    <name type="common">South American ant</name>
    <dbReference type="NCBI Taxonomy" id="609295"/>
    <lineage>
        <taxon>Eukaryota</taxon>
        <taxon>Metazoa</taxon>
        <taxon>Ecdysozoa</taxon>
        <taxon>Arthropoda</taxon>
        <taxon>Hexapoda</taxon>
        <taxon>Insecta</taxon>
        <taxon>Pterygota</taxon>
        <taxon>Neoptera</taxon>
        <taxon>Endopterygota</taxon>
        <taxon>Hymenoptera</taxon>
        <taxon>Apocrita</taxon>
        <taxon>Aculeata</taxon>
        <taxon>Formicoidea</taxon>
        <taxon>Formicidae</taxon>
        <taxon>Ponerinae</taxon>
        <taxon>Ponerini</taxon>
        <taxon>Dinoponera</taxon>
    </lineage>
</organism>
<feature type="transmembrane region" description="Helical" evidence="6">
    <location>
        <begin position="77"/>
        <end position="95"/>
    </location>
</feature>
<dbReference type="GO" id="GO:0005741">
    <property type="term" value="C:mitochondrial outer membrane"/>
    <property type="evidence" value="ECO:0007669"/>
    <property type="project" value="TreeGrafter"/>
</dbReference>
<feature type="transmembrane region" description="Helical" evidence="6">
    <location>
        <begin position="47"/>
        <end position="65"/>
    </location>
</feature>
<accession>A0A6P3YG95</accession>
<dbReference type="PIRSF" id="PIRSF005859">
    <property type="entry name" value="PBR"/>
    <property type="match status" value="1"/>
</dbReference>
<evidence type="ECO:0000313" key="7">
    <source>
        <dbReference type="Proteomes" id="UP000515204"/>
    </source>
</evidence>
<protein>
    <submittedName>
        <fullName evidence="8">Translocator protein</fullName>
    </submittedName>
</protein>
<dbReference type="OrthoDB" id="8841220at2759"/>
<evidence type="ECO:0000256" key="6">
    <source>
        <dbReference type="SAM" id="Phobius"/>
    </source>
</evidence>
<comment type="subcellular location">
    <subcellularLocation>
        <location evidence="1">Membrane</location>
        <topology evidence="1">Multi-pass membrane protein</topology>
    </subcellularLocation>
</comment>
<keyword evidence="5 6" id="KW-0472">Membrane</keyword>
<dbReference type="GeneID" id="106752042"/>
<dbReference type="FunFam" id="1.20.1260.100:FF:000001">
    <property type="entry name" value="translocator protein 2"/>
    <property type="match status" value="1"/>
</dbReference>
<gene>
    <name evidence="8" type="primary">LOC106752042</name>
</gene>
<dbReference type="Proteomes" id="UP000515204">
    <property type="component" value="Unplaced"/>
</dbReference>
<keyword evidence="4 6" id="KW-1133">Transmembrane helix</keyword>
<comment type="similarity">
    <text evidence="2">Belongs to the TspO/BZRP family.</text>
</comment>